<organism evidence="1 2">
    <name type="scientific">Papaver atlanticum</name>
    <dbReference type="NCBI Taxonomy" id="357466"/>
    <lineage>
        <taxon>Eukaryota</taxon>
        <taxon>Viridiplantae</taxon>
        <taxon>Streptophyta</taxon>
        <taxon>Embryophyta</taxon>
        <taxon>Tracheophyta</taxon>
        <taxon>Spermatophyta</taxon>
        <taxon>Magnoliopsida</taxon>
        <taxon>Ranunculales</taxon>
        <taxon>Papaveraceae</taxon>
        <taxon>Papaveroideae</taxon>
        <taxon>Papaver</taxon>
    </lineage>
</organism>
<gene>
    <name evidence="1" type="ORF">MKW98_030772</name>
</gene>
<evidence type="ECO:0008006" key="3">
    <source>
        <dbReference type="Google" id="ProtNLM"/>
    </source>
</evidence>
<accession>A0AAD4S0I6</accession>
<evidence type="ECO:0000313" key="2">
    <source>
        <dbReference type="Proteomes" id="UP001202328"/>
    </source>
</evidence>
<keyword evidence="2" id="KW-1185">Reference proteome</keyword>
<dbReference type="SUPFAM" id="SSF56219">
    <property type="entry name" value="DNase I-like"/>
    <property type="match status" value="1"/>
</dbReference>
<proteinExistence type="predicted"/>
<evidence type="ECO:0000313" key="1">
    <source>
        <dbReference type="EMBL" id="KAI3850712.1"/>
    </source>
</evidence>
<dbReference type="Gene3D" id="3.60.10.10">
    <property type="entry name" value="Endonuclease/exonuclease/phosphatase"/>
    <property type="match status" value="1"/>
</dbReference>
<reference evidence="1" key="1">
    <citation type="submission" date="2022-04" db="EMBL/GenBank/DDBJ databases">
        <title>A functionally conserved STORR gene fusion in Papaver species that diverged 16.8 million years ago.</title>
        <authorList>
            <person name="Catania T."/>
        </authorList>
    </citation>
    <scope>NUCLEOTIDE SEQUENCE</scope>
    <source>
        <strain evidence="1">S-188037</strain>
    </source>
</reference>
<dbReference type="InterPro" id="IPR036691">
    <property type="entry name" value="Endo/exonu/phosph_ase_sf"/>
</dbReference>
<dbReference type="AlphaFoldDB" id="A0AAD4S0I6"/>
<sequence length="174" mass="20184">MHTTYDTIHAIVHTHDNNKDFLITFMYGVHDVIANQSQWQYLLDMHTSVDLPWVVLSDLNFMMHDSETHSNGNSHPHHARHIRNFVQQIGLIDLGYSAANTTWSNHRTGDEHVSVKLERELGFSPLYSRDYQVRSLQRIYSQEKLAACVNRVPDNEFDLSKCSRCEEALQNCKS</sequence>
<protein>
    <recommendedName>
        <fullName evidence="3">Endonuclease/exonuclease/phosphatase domain-containing protein</fullName>
    </recommendedName>
</protein>
<dbReference type="EMBL" id="JAJJMB010015994">
    <property type="protein sequence ID" value="KAI3850712.1"/>
    <property type="molecule type" value="Genomic_DNA"/>
</dbReference>
<dbReference type="Proteomes" id="UP001202328">
    <property type="component" value="Unassembled WGS sequence"/>
</dbReference>
<comment type="caution">
    <text evidence="1">The sequence shown here is derived from an EMBL/GenBank/DDBJ whole genome shotgun (WGS) entry which is preliminary data.</text>
</comment>
<name>A0AAD4S0I6_9MAGN</name>